<evidence type="ECO:0000313" key="1">
    <source>
        <dbReference type="EMBL" id="OGG17725.1"/>
    </source>
</evidence>
<dbReference type="EMBL" id="MFJK01000017">
    <property type="protein sequence ID" value="OGG17725.1"/>
    <property type="molecule type" value="Genomic_DNA"/>
</dbReference>
<gene>
    <name evidence="1" type="ORF">A2721_00590</name>
</gene>
<dbReference type="Gene3D" id="3.40.50.300">
    <property type="entry name" value="P-loop containing nucleotide triphosphate hydrolases"/>
    <property type="match status" value="2"/>
</dbReference>
<reference evidence="1 2" key="1">
    <citation type="journal article" date="2016" name="Nat. Commun.">
        <title>Thousands of microbial genomes shed light on interconnected biogeochemical processes in an aquifer system.</title>
        <authorList>
            <person name="Anantharaman K."/>
            <person name="Brown C.T."/>
            <person name="Hug L.A."/>
            <person name="Sharon I."/>
            <person name="Castelle C.J."/>
            <person name="Probst A.J."/>
            <person name="Thomas B.C."/>
            <person name="Singh A."/>
            <person name="Wilkins M.J."/>
            <person name="Karaoz U."/>
            <person name="Brodie E.L."/>
            <person name="Williams K.H."/>
            <person name="Hubbard S.S."/>
            <person name="Banfield J.F."/>
        </authorList>
    </citation>
    <scope>NUCLEOTIDE SEQUENCE [LARGE SCALE GENOMIC DNA]</scope>
</reference>
<dbReference type="Proteomes" id="UP000177871">
    <property type="component" value="Unassembled WGS sequence"/>
</dbReference>
<dbReference type="AlphaFoldDB" id="A0A1F5ZZE9"/>
<proteinExistence type="predicted"/>
<organism evidence="1 2">
    <name type="scientific">Candidatus Gottesmanbacteria bacterium RIFCSPHIGHO2_01_FULL_47_48</name>
    <dbReference type="NCBI Taxonomy" id="1798381"/>
    <lineage>
        <taxon>Bacteria</taxon>
        <taxon>Candidatus Gottesmaniibacteriota</taxon>
    </lineage>
</organism>
<name>A0A1F5ZZE9_9BACT</name>
<comment type="caution">
    <text evidence="1">The sequence shown here is derived from an EMBL/GenBank/DDBJ whole genome shotgun (WGS) entry which is preliminary data.</text>
</comment>
<dbReference type="SUPFAM" id="SSF52540">
    <property type="entry name" value="P-loop containing nucleoside triphosphate hydrolases"/>
    <property type="match status" value="1"/>
</dbReference>
<dbReference type="InterPro" id="IPR027417">
    <property type="entry name" value="P-loop_NTPase"/>
</dbReference>
<sequence>MEFDSEKDSAIFEEIFKRRPEIDLAKFKTDLQKYYLPYVDRLVTLKKGRSDDRGIIVGVSAIQGAGKTTQGEILEKLLAHFGYGSVSLSIDDHYITHEELSQLRQKDPRYIRRGVTHDLKLAVGNLRALQNMSPGSLVLVAEYDKGAHAGDGDRFAWVVPPAGASLVMVREAGGMKLREVVYRDQRIPTPENMGAAIPLEEHLFPAEVEKILPDEGGEIRVFGRDDGNVCFVGRDKVVVLSSSLPRGWQLVWRKPDFIFYDGWMLGARKVEDGSVFDQSLPALETPEAKQFARDINEKLADYEELWSLVDFLNVLYVPHYEMAITWRDDAEKVLREKGEGMNPEQIKEFVYYFWRSVHPAIHIKSLAHDEGHTAQVAIIGDDHSIVEVLSPAQVREKYP</sequence>
<accession>A0A1F5ZZE9</accession>
<dbReference type="STRING" id="1798381.A2721_00590"/>
<protein>
    <recommendedName>
        <fullName evidence="3">Phosphoribulokinase/uridine kinase domain-containing protein</fullName>
    </recommendedName>
</protein>
<evidence type="ECO:0000313" key="2">
    <source>
        <dbReference type="Proteomes" id="UP000177871"/>
    </source>
</evidence>
<evidence type="ECO:0008006" key="3">
    <source>
        <dbReference type="Google" id="ProtNLM"/>
    </source>
</evidence>